<dbReference type="Proteomes" id="UP001055553">
    <property type="component" value="Chromosome"/>
</dbReference>
<gene>
    <name evidence="2" type="ORF">MJ1_0082</name>
</gene>
<reference evidence="3" key="1">
    <citation type="journal article" date="2022" name="Int. J. Syst. Evol. Microbiol.">
        <title>Nanobdella aerobiophila gen. nov., sp. nov., a thermoacidophilic, obligate ectosymbiotic archaeon, and proposal of Nanobdellaceae fam. nov., Nanobdellales ord. nov. and Nanobdellia class. nov.</title>
        <authorList>
            <person name="Kato S."/>
            <person name="Ogasawara A."/>
            <person name="Itoh T."/>
            <person name="Sakai H.D."/>
            <person name="Shimizu M."/>
            <person name="Yuki M."/>
            <person name="Kaneko M."/>
            <person name="Takashina T."/>
            <person name="Ohkuma M."/>
        </authorList>
    </citation>
    <scope>NUCLEOTIDE SEQUENCE [LARGE SCALE GENOMIC DNA]</scope>
    <source>
        <strain evidence="3">MJ1</strain>
    </source>
</reference>
<dbReference type="Pfam" id="PF06202">
    <property type="entry name" value="GDE_C"/>
    <property type="match status" value="1"/>
</dbReference>
<dbReference type="Gene3D" id="1.50.10.10">
    <property type="match status" value="1"/>
</dbReference>
<name>A0A915SHV3_9ARCH</name>
<dbReference type="GO" id="GO:0005975">
    <property type="term" value="P:carbohydrate metabolic process"/>
    <property type="evidence" value="ECO:0007669"/>
    <property type="project" value="InterPro"/>
</dbReference>
<dbReference type="InterPro" id="IPR008928">
    <property type="entry name" value="6-hairpin_glycosidase_sf"/>
</dbReference>
<sequence length="541" mass="65445">MEEYIELNNFEYSLITSKNLIFFLPLLYNSRYFGLLLPYNNFYIKTIEKIENQNFKNNEIKNILLKDYNILKIIYKNDDFEQYKLLNSKLVYNTNKEGYINVYFDIRNLYDTEEFNRIYNIEKYKNFIIIKFNKDNINYQIKISKFKSYEENQDKWIKIYYNYDEYRRSPPYYRYVYSPIKFYGDRIEIIFNEDSNISGNSKFTINKLIKKRIESFINNNNISAGFPWYFQEWTRDTLISLYGIYKINKDIVKHKLIEYSNYFLMDGRLKNIKDSNVGNSDGIGLYIKRLFDFKDLFSNEEFNKIINIVEEKLISYENNYLDQKYFLFKAYPNESWMDTLNRQYPIEIQFLMMNSYDNLYNYTKKDEYKDKLDKLVKSVKYNYINDASLYDDIKNKKIRPNIFLSYYFYPKFLSNPEWERLFDYSLNHLLLYWGGLSSISKFDKEFIGNSNEDNYYKNEGKSMHNGDSWIFINNISALSLCKVNKEKYNSIINKILKSNLEFIYMIGTLPERASANNMKIAGALHQLWSLATYIELKDVVA</sequence>
<dbReference type="KEGG" id="naer:MJ1_0082"/>
<feature type="domain" description="Glycogen debranching enzyme C-terminal" evidence="1">
    <location>
        <begin position="218"/>
        <end position="534"/>
    </location>
</feature>
<organism evidence="2 3">
    <name type="scientific">Nanobdella aerobiophila</name>
    <dbReference type="NCBI Taxonomy" id="2586965"/>
    <lineage>
        <taxon>Archaea</taxon>
        <taxon>Nanobdellota</taxon>
        <taxon>Nanobdellia</taxon>
        <taxon>Nanobdellales</taxon>
        <taxon>Nanobdellaceae</taxon>
        <taxon>Nanobdella</taxon>
    </lineage>
</organism>
<evidence type="ECO:0000313" key="3">
    <source>
        <dbReference type="Proteomes" id="UP001055553"/>
    </source>
</evidence>
<keyword evidence="3" id="KW-1185">Reference proteome</keyword>
<dbReference type="InterPro" id="IPR012341">
    <property type="entry name" value="6hp_glycosidase-like_sf"/>
</dbReference>
<proteinExistence type="predicted"/>
<evidence type="ECO:0000259" key="1">
    <source>
        <dbReference type="Pfam" id="PF06202"/>
    </source>
</evidence>
<accession>A0A915SHV3</accession>
<dbReference type="AlphaFoldDB" id="A0A915SHV3"/>
<dbReference type="EMBL" id="AP019769">
    <property type="protein sequence ID" value="BBL45257.1"/>
    <property type="molecule type" value="Genomic_DNA"/>
</dbReference>
<dbReference type="GeneID" id="74568033"/>
<evidence type="ECO:0000313" key="2">
    <source>
        <dbReference type="EMBL" id="BBL45257.1"/>
    </source>
</evidence>
<dbReference type="InterPro" id="IPR032790">
    <property type="entry name" value="GDE_C"/>
</dbReference>
<dbReference type="RefSeq" id="WP_258393296.1">
    <property type="nucleotide sequence ID" value="NZ_AP019769.1"/>
</dbReference>
<protein>
    <submittedName>
        <fullName evidence="2">Glycogen debranching enzyme</fullName>
    </submittedName>
</protein>
<dbReference type="SUPFAM" id="SSF48208">
    <property type="entry name" value="Six-hairpin glycosidases"/>
    <property type="match status" value="1"/>
</dbReference>